<evidence type="ECO:0000256" key="5">
    <source>
        <dbReference type="ARBA" id="ARBA00022989"/>
    </source>
</evidence>
<dbReference type="GO" id="GO:0005886">
    <property type="term" value="C:plasma membrane"/>
    <property type="evidence" value="ECO:0007669"/>
    <property type="project" value="TreeGrafter"/>
</dbReference>
<feature type="transmembrane region" description="Helical" evidence="8">
    <location>
        <begin position="592"/>
        <end position="615"/>
    </location>
</feature>
<reference evidence="9" key="3">
    <citation type="submission" date="2025-08" db="UniProtKB">
        <authorList>
            <consortium name="Ensembl"/>
        </authorList>
    </citation>
    <scope>IDENTIFICATION</scope>
</reference>
<dbReference type="PANTHER" id="PTHR12185">
    <property type="entry name" value="SID1 TRANSMEMBRANE FAMILY MEMEBER"/>
    <property type="match status" value="1"/>
</dbReference>
<feature type="transmembrane region" description="Helical" evidence="8">
    <location>
        <begin position="759"/>
        <end position="780"/>
    </location>
</feature>
<feature type="transmembrane region" description="Helical" evidence="8">
    <location>
        <begin position="843"/>
        <end position="864"/>
    </location>
</feature>
<keyword evidence="6 8" id="KW-0472">Membrane</keyword>
<keyword evidence="3 8" id="KW-0812">Transmembrane</keyword>
<evidence type="ECO:0000256" key="8">
    <source>
        <dbReference type="SAM" id="Phobius"/>
    </source>
</evidence>
<protein>
    <submittedName>
        <fullName evidence="9">SID1 transmembrane family member 2</fullName>
    </submittedName>
</protein>
<evidence type="ECO:0000256" key="3">
    <source>
        <dbReference type="ARBA" id="ARBA00022692"/>
    </source>
</evidence>
<name>A0A3B1J3I3_ASTMX</name>
<dbReference type="Pfam" id="PF13965">
    <property type="entry name" value="SID-1_RNA_chan"/>
    <property type="match status" value="1"/>
</dbReference>
<accession>A0A3B1J3I3</accession>
<dbReference type="GO" id="GO:0051033">
    <property type="term" value="F:RNA transmembrane transporter activity"/>
    <property type="evidence" value="ECO:0007669"/>
    <property type="project" value="TreeGrafter"/>
</dbReference>
<keyword evidence="10" id="KW-1185">Reference proteome</keyword>
<feature type="transmembrane region" description="Helical" evidence="8">
    <location>
        <begin position="792"/>
        <end position="812"/>
    </location>
</feature>
<comment type="subcellular location">
    <subcellularLocation>
        <location evidence="1">Membrane</location>
        <topology evidence="1">Multi-pass membrane protein</topology>
    </subcellularLocation>
</comment>
<reference evidence="10" key="1">
    <citation type="submission" date="2013-03" db="EMBL/GenBank/DDBJ databases">
        <authorList>
            <person name="Jeffery W."/>
            <person name="Warren W."/>
            <person name="Wilson R.K."/>
        </authorList>
    </citation>
    <scope>NUCLEOTIDE SEQUENCE</scope>
    <source>
        <strain evidence="10">female</strain>
    </source>
</reference>
<sequence>MFLASSFSLNKGDTMAKCWKSKPRLSPSLCSTSFLTRFLTVLLFTLHWVSSESSDVVQKDAQFGVPYQDTVTSHNQTIYSFNHTVSRNKTEGVRVSVELLSASTKSPILFVIRQKQAVLSFQVPLILRGLYQRKYQYTQVGRTLCQPPTLAVAETQFFYVDVSTLSTSTVHYRLQVSRVESFTLQTDTKFTFNATPSQPQFFKYVFPDGVDTVIVKVNSEKNFPCSVMSIQDIQCPVYDLDNNVAFIGMYQTMTKKGAITVQRKDFPSNSFYVVVVVKTEDEACGGPLKYYPLLPDELLDAGNRSKTLDVVVYPAIDSEVYVMGMLFCLGIFLSFYVLTFLVACIENKRMNRKREGFLKPGDMSPAETASLLGKGLTPASPYEYGSFADNGSTISSEPVTDSLASAEGNYGYMGHEAFKRRLISSHHVAIHFDRSLDTVGRCRQESLSSVEEDDYDTLADVDSDKNIVRTKKYLCVSDLARKDKRVLNKKYQIYFWNIATIAVFYALPVIQLVITYQTVVNVTGNQDICYYNFLCAHPLGALSSFNNILSNLGYVMLGLLFLLIILQRDIIHNRALMRNDINALECGIPKHFGLFYAMGTALMMEGLLSACYHVCPNYTNFQFDTSFMYMIAGLCMLKLYQKRHPDINASAYTAYACLAAVIFFSVLGVVFGKGNTAFWIVFSVIHILATMLLSTQLYYMGRWRLDSGILRRMLYLIYTDCIRQCSGPMYIDRMVLLVMGNIVNWSLAAYGLIKRPNDFASYLLAIAICNLLLYFAFYIIMKLRSGERIKCLALVCVLFTAVVWGFALFFFFQGLSTWQKTPAESREHNRDCILLSFFDDHDIWHFLSSIAMFGSFLVSPNPALFTDLQKEILIDHHNRKDVCENTNSNLIVFLL</sequence>
<proteinExistence type="inferred from homology"/>
<evidence type="ECO:0000313" key="9">
    <source>
        <dbReference type="Ensembl" id="ENSAMXP00000035904.1"/>
    </source>
</evidence>
<keyword evidence="5 8" id="KW-1133">Transmembrane helix</keyword>
<evidence type="ECO:0000256" key="6">
    <source>
        <dbReference type="ARBA" id="ARBA00023136"/>
    </source>
</evidence>
<dbReference type="Ensembl" id="ENSAMXT00000050376.1">
    <property type="protein sequence ID" value="ENSAMXP00000035904.1"/>
    <property type="gene ID" value="ENSAMXG00000020824.2"/>
</dbReference>
<dbReference type="InterPro" id="IPR025958">
    <property type="entry name" value="SID1_TM_fam"/>
</dbReference>
<evidence type="ECO:0000256" key="7">
    <source>
        <dbReference type="ARBA" id="ARBA00023180"/>
    </source>
</evidence>
<evidence type="ECO:0000256" key="1">
    <source>
        <dbReference type="ARBA" id="ARBA00004141"/>
    </source>
</evidence>
<feature type="transmembrane region" description="Helical" evidence="8">
    <location>
        <begin position="494"/>
        <end position="514"/>
    </location>
</feature>
<dbReference type="PANTHER" id="PTHR12185:SF16">
    <property type="entry name" value="SID1 TRANSMEMBRANE FAMILY MEMBER 2"/>
    <property type="match status" value="1"/>
</dbReference>
<feature type="transmembrane region" description="Helical" evidence="8">
    <location>
        <begin position="552"/>
        <end position="571"/>
    </location>
</feature>
<dbReference type="Bgee" id="ENSAMXG00000020824">
    <property type="expression patterns" value="Expressed in testis and 14 other cell types or tissues"/>
</dbReference>
<reference evidence="10" key="2">
    <citation type="journal article" date="2014" name="Nat. Commun.">
        <title>The cavefish genome reveals candidate genes for eye loss.</title>
        <authorList>
            <person name="McGaugh S.E."/>
            <person name="Gross J.B."/>
            <person name="Aken B."/>
            <person name="Blin M."/>
            <person name="Borowsky R."/>
            <person name="Chalopin D."/>
            <person name="Hinaux H."/>
            <person name="Jeffery W.R."/>
            <person name="Keene A."/>
            <person name="Ma L."/>
            <person name="Minx P."/>
            <person name="Murphy D."/>
            <person name="O'Quin K.E."/>
            <person name="Retaux S."/>
            <person name="Rohner N."/>
            <person name="Searle S.M."/>
            <person name="Stahl B.A."/>
            <person name="Tabin C."/>
            <person name="Volff J.N."/>
            <person name="Yoshizawa M."/>
            <person name="Warren W.C."/>
        </authorList>
    </citation>
    <scope>NUCLEOTIDE SEQUENCE [LARGE SCALE GENOMIC DNA]</scope>
    <source>
        <strain evidence="10">female</strain>
    </source>
</reference>
<organism evidence="9 10">
    <name type="scientific">Astyanax mexicanus</name>
    <name type="common">Blind cave fish</name>
    <name type="synonym">Astyanax fasciatus mexicanus</name>
    <dbReference type="NCBI Taxonomy" id="7994"/>
    <lineage>
        <taxon>Eukaryota</taxon>
        <taxon>Metazoa</taxon>
        <taxon>Chordata</taxon>
        <taxon>Craniata</taxon>
        <taxon>Vertebrata</taxon>
        <taxon>Euteleostomi</taxon>
        <taxon>Actinopterygii</taxon>
        <taxon>Neopterygii</taxon>
        <taxon>Teleostei</taxon>
        <taxon>Ostariophysi</taxon>
        <taxon>Characiformes</taxon>
        <taxon>Characoidei</taxon>
        <taxon>Acestrorhamphidae</taxon>
        <taxon>Acestrorhamphinae</taxon>
        <taxon>Astyanax</taxon>
    </lineage>
</organism>
<evidence type="ECO:0000313" key="10">
    <source>
        <dbReference type="Proteomes" id="UP000018467"/>
    </source>
</evidence>
<dbReference type="AlphaFoldDB" id="A0A3B1J3I3"/>
<feature type="transmembrane region" description="Helical" evidence="8">
    <location>
        <begin position="652"/>
        <end position="671"/>
    </location>
</feature>
<dbReference type="GeneTree" id="ENSGT00390000010091"/>
<dbReference type="GO" id="GO:0003725">
    <property type="term" value="F:double-stranded RNA binding"/>
    <property type="evidence" value="ECO:0007669"/>
    <property type="project" value="TreeGrafter"/>
</dbReference>
<evidence type="ECO:0000256" key="4">
    <source>
        <dbReference type="ARBA" id="ARBA00022729"/>
    </source>
</evidence>
<reference evidence="9" key="4">
    <citation type="submission" date="2025-09" db="UniProtKB">
        <authorList>
            <consortium name="Ensembl"/>
        </authorList>
    </citation>
    <scope>IDENTIFICATION</scope>
</reference>
<dbReference type="Proteomes" id="UP000018467">
    <property type="component" value="Unassembled WGS sequence"/>
</dbReference>
<feature type="transmembrane region" description="Helical" evidence="8">
    <location>
        <begin position="320"/>
        <end position="345"/>
    </location>
</feature>
<keyword evidence="7" id="KW-0325">Glycoprotein</keyword>
<keyword evidence="4" id="KW-0732">Signal</keyword>
<evidence type="ECO:0000256" key="2">
    <source>
        <dbReference type="ARBA" id="ARBA00006618"/>
    </source>
</evidence>
<dbReference type="GO" id="GO:0005764">
    <property type="term" value="C:lysosome"/>
    <property type="evidence" value="ECO:0007669"/>
    <property type="project" value="TreeGrafter"/>
</dbReference>
<comment type="similarity">
    <text evidence="2">Belongs to the SID1 family.</text>
</comment>
<feature type="transmembrane region" description="Helical" evidence="8">
    <location>
        <begin position="677"/>
        <end position="699"/>
    </location>
</feature>